<dbReference type="EMBL" id="JAGTJQ010000006">
    <property type="protein sequence ID" value="KAH7028980.1"/>
    <property type="molecule type" value="Genomic_DNA"/>
</dbReference>
<proteinExistence type="inferred from homology"/>
<dbReference type="FunFam" id="1.10.630.10:FF:000047">
    <property type="entry name" value="Cytochrome P450 monooxygenase"/>
    <property type="match status" value="1"/>
</dbReference>
<dbReference type="GeneID" id="70191463"/>
<dbReference type="PANTHER" id="PTHR24305:SF230">
    <property type="entry name" value="P450, PUTATIVE (EUROFUNG)-RELATED"/>
    <property type="match status" value="1"/>
</dbReference>
<dbReference type="GO" id="GO:0005506">
    <property type="term" value="F:iron ion binding"/>
    <property type="evidence" value="ECO:0007669"/>
    <property type="project" value="InterPro"/>
</dbReference>
<dbReference type="Gene3D" id="1.10.630.10">
    <property type="entry name" value="Cytochrome P450"/>
    <property type="match status" value="1"/>
</dbReference>
<protein>
    <submittedName>
        <fullName evidence="11">Cytochrome P450 monooxygenase</fullName>
    </submittedName>
</protein>
<reference evidence="11" key="1">
    <citation type="journal article" date="2021" name="Nat. Commun.">
        <title>Genetic determinants of endophytism in the Arabidopsis root mycobiome.</title>
        <authorList>
            <person name="Mesny F."/>
            <person name="Miyauchi S."/>
            <person name="Thiergart T."/>
            <person name="Pickel B."/>
            <person name="Atanasova L."/>
            <person name="Karlsson M."/>
            <person name="Huettel B."/>
            <person name="Barry K.W."/>
            <person name="Haridas S."/>
            <person name="Chen C."/>
            <person name="Bauer D."/>
            <person name="Andreopoulos W."/>
            <person name="Pangilinan J."/>
            <person name="LaButti K."/>
            <person name="Riley R."/>
            <person name="Lipzen A."/>
            <person name="Clum A."/>
            <person name="Drula E."/>
            <person name="Henrissat B."/>
            <person name="Kohler A."/>
            <person name="Grigoriev I.V."/>
            <person name="Martin F.M."/>
            <person name="Hacquard S."/>
        </authorList>
    </citation>
    <scope>NUCLEOTIDE SEQUENCE</scope>
    <source>
        <strain evidence="11">MPI-CAGE-CH-0230</strain>
    </source>
</reference>
<sequence length="494" mass="56187">MEFASIIKPALSGAILVCGLGLCYISWSALYNVFFHPLRRFPGPRLSAISRIPYTRRYLSGDVTRRIRELHKTYGPIVRVAPEILSICHPDAMKELRGHRKNGMGEHEKDPIQFGFNTKNIMGSNREDHARYRRTMAHAFSAQAMLDQQPIIKTYVDQLIRQLQTNCENGKRSIEMVTWYNYTTFDIIGDLAFGESFGCLKNGAYHPWISLLVSSLKNMAFMVSVKRYSSIAPLLKYLVPNAVAKQWLQHTQLSKELVSKRLALGPVRPDFIEKMQRGSKGIEMSVEEIASNSSILIVGGSETTATLLSAATYFLGTNQPALSRLTEEVRSSFAAEDEIDLVSVQKLPYMLAVLDEALRMYPPAPNGHPRKIGQDGGTIIGTYLPEDTLVEIWQWALYNDPKYFTQPDEFIPERWLGDERFSNDRLDCVQPFSLGPRNCIGRNLAYAEMRLIMARILWNFDMKLCPSAKGWSERSKVYILWEKPALNVYLTPRV</sequence>
<evidence type="ECO:0000256" key="6">
    <source>
        <dbReference type="ARBA" id="ARBA00023004"/>
    </source>
</evidence>
<dbReference type="AlphaFoldDB" id="A0A9P8Y4N5"/>
<keyword evidence="3 8" id="KW-0349">Heme</keyword>
<dbReference type="Proteomes" id="UP000756346">
    <property type="component" value="Unassembled WGS sequence"/>
</dbReference>
<keyword evidence="5 9" id="KW-0560">Oxidoreductase</keyword>
<organism evidence="11 12">
    <name type="scientific">Microdochium trichocladiopsis</name>
    <dbReference type="NCBI Taxonomy" id="1682393"/>
    <lineage>
        <taxon>Eukaryota</taxon>
        <taxon>Fungi</taxon>
        <taxon>Dikarya</taxon>
        <taxon>Ascomycota</taxon>
        <taxon>Pezizomycotina</taxon>
        <taxon>Sordariomycetes</taxon>
        <taxon>Xylariomycetidae</taxon>
        <taxon>Xylariales</taxon>
        <taxon>Microdochiaceae</taxon>
        <taxon>Microdochium</taxon>
    </lineage>
</organism>
<dbReference type="PRINTS" id="PR00385">
    <property type="entry name" value="P450"/>
</dbReference>
<evidence type="ECO:0000256" key="5">
    <source>
        <dbReference type="ARBA" id="ARBA00023002"/>
    </source>
</evidence>
<keyword evidence="4 8" id="KW-0479">Metal-binding</keyword>
<dbReference type="GO" id="GO:0004497">
    <property type="term" value="F:monooxygenase activity"/>
    <property type="evidence" value="ECO:0007669"/>
    <property type="project" value="UniProtKB-KW"/>
</dbReference>
<evidence type="ECO:0000256" key="8">
    <source>
        <dbReference type="PIRSR" id="PIRSR602401-1"/>
    </source>
</evidence>
<keyword evidence="6 8" id="KW-0408">Iron</keyword>
<dbReference type="InterPro" id="IPR017972">
    <property type="entry name" value="Cyt_P450_CS"/>
</dbReference>
<evidence type="ECO:0000256" key="2">
    <source>
        <dbReference type="ARBA" id="ARBA00010617"/>
    </source>
</evidence>
<evidence type="ECO:0000256" key="7">
    <source>
        <dbReference type="ARBA" id="ARBA00023033"/>
    </source>
</evidence>
<dbReference type="Pfam" id="PF00067">
    <property type="entry name" value="p450"/>
    <property type="match status" value="1"/>
</dbReference>
<comment type="cofactor">
    <cofactor evidence="1 8">
        <name>heme</name>
        <dbReference type="ChEBI" id="CHEBI:30413"/>
    </cofactor>
</comment>
<evidence type="ECO:0000256" key="10">
    <source>
        <dbReference type="SAM" id="Phobius"/>
    </source>
</evidence>
<keyword evidence="10" id="KW-1133">Transmembrane helix</keyword>
<dbReference type="OrthoDB" id="1470350at2759"/>
<comment type="caution">
    <text evidence="11">The sequence shown here is derived from an EMBL/GenBank/DDBJ whole genome shotgun (WGS) entry which is preliminary data.</text>
</comment>
<gene>
    <name evidence="11" type="ORF">B0I36DRAFT_410622</name>
</gene>
<evidence type="ECO:0000256" key="9">
    <source>
        <dbReference type="RuleBase" id="RU000461"/>
    </source>
</evidence>
<keyword evidence="7 9" id="KW-0503">Monooxygenase</keyword>
<keyword evidence="10" id="KW-0812">Transmembrane</keyword>
<dbReference type="PRINTS" id="PR00463">
    <property type="entry name" value="EP450I"/>
</dbReference>
<dbReference type="GO" id="GO:0016705">
    <property type="term" value="F:oxidoreductase activity, acting on paired donors, with incorporation or reduction of molecular oxygen"/>
    <property type="evidence" value="ECO:0007669"/>
    <property type="project" value="InterPro"/>
</dbReference>
<feature type="transmembrane region" description="Helical" evidence="10">
    <location>
        <begin position="12"/>
        <end position="35"/>
    </location>
</feature>
<dbReference type="CDD" id="cd11058">
    <property type="entry name" value="CYP60B-like"/>
    <property type="match status" value="1"/>
</dbReference>
<feature type="non-terminal residue" evidence="11">
    <location>
        <position position="494"/>
    </location>
</feature>
<dbReference type="GO" id="GO:0020037">
    <property type="term" value="F:heme binding"/>
    <property type="evidence" value="ECO:0007669"/>
    <property type="project" value="InterPro"/>
</dbReference>
<dbReference type="PROSITE" id="PS00086">
    <property type="entry name" value="CYTOCHROME_P450"/>
    <property type="match status" value="1"/>
</dbReference>
<dbReference type="PANTHER" id="PTHR24305">
    <property type="entry name" value="CYTOCHROME P450"/>
    <property type="match status" value="1"/>
</dbReference>
<dbReference type="InterPro" id="IPR036396">
    <property type="entry name" value="Cyt_P450_sf"/>
</dbReference>
<dbReference type="RefSeq" id="XP_046011268.1">
    <property type="nucleotide sequence ID" value="XM_046161917.1"/>
</dbReference>
<name>A0A9P8Y4N5_9PEZI</name>
<evidence type="ECO:0000256" key="3">
    <source>
        <dbReference type="ARBA" id="ARBA00022617"/>
    </source>
</evidence>
<comment type="similarity">
    <text evidence="2 9">Belongs to the cytochrome P450 family.</text>
</comment>
<dbReference type="SUPFAM" id="SSF48264">
    <property type="entry name" value="Cytochrome P450"/>
    <property type="match status" value="1"/>
</dbReference>
<keyword evidence="10" id="KW-0472">Membrane</keyword>
<evidence type="ECO:0000256" key="1">
    <source>
        <dbReference type="ARBA" id="ARBA00001971"/>
    </source>
</evidence>
<evidence type="ECO:0000313" key="11">
    <source>
        <dbReference type="EMBL" id="KAH7028980.1"/>
    </source>
</evidence>
<dbReference type="InterPro" id="IPR002401">
    <property type="entry name" value="Cyt_P450_E_grp-I"/>
</dbReference>
<keyword evidence="12" id="KW-1185">Reference proteome</keyword>
<evidence type="ECO:0000313" key="12">
    <source>
        <dbReference type="Proteomes" id="UP000756346"/>
    </source>
</evidence>
<accession>A0A9P8Y4N5</accession>
<evidence type="ECO:0000256" key="4">
    <source>
        <dbReference type="ARBA" id="ARBA00022723"/>
    </source>
</evidence>
<dbReference type="InterPro" id="IPR050121">
    <property type="entry name" value="Cytochrome_P450_monoxygenase"/>
</dbReference>
<dbReference type="GO" id="GO:0009403">
    <property type="term" value="P:toxin biosynthetic process"/>
    <property type="evidence" value="ECO:0007669"/>
    <property type="project" value="UniProtKB-ARBA"/>
</dbReference>
<feature type="binding site" description="axial binding residue" evidence="8">
    <location>
        <position position="439"/>
    </location>
    <ligand>
        <name>heme</name>
        <dbReference type="ChEBI" id="CHEBI:30413"/>
    </ligand>
    <ligandPart>
        <name>Fe</name>
        <dbReference type="ChEBI" id="CHEBI:18248"/>
    </ligandPart>
</feature>
<dbReference type="InterPro" id="IPR001128">
    <property type="entry name" value="Cyt_P450"/>
</dbReference>